<evidence type="ECO:0000256" key="1">
    <source>
        <dbReference type="ARBA" id="ARBA00004651"/>
    </source>
</evidence>
<dbReference type="PANTHER" id="PTHR23513:SF6">
    <property type="entry name" value="MAJOR FACILITATOR SUPERFAMILY ASSOCIATED DOMAIN-CONTAINING PROTEIN"/>
    <property type="match status" value="1"/>
</dbReference>
<protein>
    <submittedName>
        <fullName evidence="8">MFS transporter</fullName>
    </submittedName>
</protein>
<feature type="transmembrane region" description="Helical" evidence="6">
    <location>
        <begin position="275"/>
        <end position="296"/>
    </location>
</feature>
<keyword evidence="3 6" id="KW-0812">Transmembrane</keyword>
<keyword evidence="9" id="KW-1185">Reference proteome</keyword>
<evidence type="ECO:0000256" key="5">
    <source>
        <dbReference type="ARBA" id="ARBA00023136"/>
    </source>
</evidence>
<comment type="subcellular location">
    <subcellularLocation>
        <location evidence="1">Cell membrane</location>
        <topology evidence="1">Multi-pass membrane protein</topology>
    </subcellularLocation>
</comment>
<keyword evidence="2" id="KW-1003">Cell membrane</keyword>
<feature type="domain" description="Major facilitator superfamily (MFS) profile" evidence="7">
    <location>
        <begin position="209"/>
        <end position="402"/>
    </location>
</feature>
<keyword evidence="5 6" id="KW-0472">Membrane</keyword>
<dbReference type="Gene3D" id="1.20.1250.20">
    <property type="entry name" value="MFS general substrate transporter like domains"/>
    <property type="match status" value="1"/>
</dbReference>
<comment type="caution">
    <text evidence="8">The sequence shown here is derived from an EMBL/GenBank/DDBJ whole genome shotgun (WGS) entry which is preliminary data.</text>
</comment>
<gene>
    <name evidence="8" type="ORF">MUB52_11340</name>
</gene>
<dbReference type="Pfam" id="PF07690">
    <property type="entry name" value="MFS_1"/>
    <property type="match status" value="1"/>
</dbReference>
<dbReference type="InterPro" id="IPR036259">
    <property type="entry name" value="MFS_trans_sf"/>
</dbReference>
<feature type="transmembrane region" description="Helical" evidence="6">
    <location>
        <begin position="340"/>
        <end position="361"/>
    </location>
</feature>
<organism evidence="8 9">
    <name type="scientific">Roseobacter sinensis</name>
    <dbReference type="NCBI Taxonomy" id="2931391"/>
    <lineage>
        <taxon>Bacteria</taxon>
        <taxon>Pseudomonadati</taxon>
        <taxon>Pseudomonadota</taxon>
        <taxon>Alphaproteobacteria</taxon>
        <taxon>Rhodobacterales</taxon>
        <taxon>Roseobacteraceae</taxon>
        <taxon>Roseobacter</taxon>
    </lineage>
</organism>
<dbReference type="InterPro" id="IPR020846">
    <property type="entry name" value="MFS_dom"/>
</dbReference>
<feature type="transmembrane region" description="Helical" evidence="6">
    <location>
        <begin position="93"/>
        <end position="116"/>
    </location>
</feature>
<reference evidence="8 9" key="1">
    <citation type="submission" date="2022-04" db="EMBL/GenBank/DDBJ databases">
        <title>Roseobacter sp. WL0113 is a bacterium isolated from neritic sediment.</title>
        <authorList>
            <person name="Wang L."/>
            <person name="He W."/>
            <person name="Zhang D.-F."/>
        </authorList>
    </citation>
    <scope>NUCLEOTIDE SEQUENCE [LARGE SCALE GENOMIC DNA]</scope>
    <source>
        <strain evidence="8 9">WL0113</strain>
    </source>
</reference>
<dbReference type="RefSeq" id="WP_263844345.1">
    <property type="nucleotide sequence ID" value="NZ_JALIEB010000006.1"/>
</dbReference>
<evidence type="ECO:0000256" key="3">
    <source>
        <dbReference type="ARBA" id="ARBA00022692"/>
    </source>
</evidence>
<evidence type="ECO:0000256" key="6">
    <source>
        <dbReference type="SAM" id="Phobius"/>
    </source>
</evidence>
<dbReference type="InterPro" id="IPR011701">
    <property type="entry name" value="MFS"/>
</dbReference>
<feature type="transmembrane region" description="Helical" evidence="6">
    <location>
        <begin position="244"/>
        <end position="263"/>
    </location>
</feature>
<dbReference type="EMBL" id="JALIEB010000006">
    <property type="protein sequence ID" value="MCV3272020.1"/>
    <property type="molecule type" value="Genomic_DNA"/>
</dbReference>
<dbReference type="SUPFAM" id="SSF103473">
    <property type="entry name" value="MFS general substrate transporter"/>
    <property type="match status" value="1"/>
</dbReference>
<feature type="transmembrane region" description="Helical" evidence="6">
    <location>
        <begin position="367"/>
        <end position="385"/>
    </location>
</feature>
<accession>A0ABT3BEM1</accession>
<evidence type="ECO:0000313" key="8">
    <source>
        <dbReference type="EMBL" id="MCV3272020.1"/>
    </source>
</evidence>
<name>A0ABT3BEM1_9RHOB</name>
<feature type="transmembrane region" description="Helical" evidence="6">
    <location>
        <begin position="160"/>
        <end position="180"/>
    </location>
</feature>
<sequence length="402" mass="41785">MSVIRRLSGAAYGTHFADQVALVSVPLIAALAFDASPAVIGTLVACQSSAHLLGSVPFGLLVDKRQLRHLAMASALISASGFALATVSVLLQIIVLFGMAITLAGFGVVLFGLTALSIIPQVARADGLGRANAAIEVPRAMCSFVVPLLLGLIITDVPSWTLFLAASLGSLVAFLMSCSLPRFQRRATPGQAVLQTILEGGSFVMRHALLLPISLCAVCWNFAFAALLVVLVPAIADLFVLDPGSFGIALSAFGLAAIGGSWLSGRVANRLRPSVILLFGPGSSAVAAAGLLVIGPDTAARWLYAMFFLLGFGPSMWLVAQNSVRQLVTPPQMLGRVNAVIQTAIYGVRPVGALVGGVWASQFGVTSGLHLVVAAFTLSFLVPVLSDLRRVASYRAIAPDQS</sequence>
<evidence type="ECO:0000259" key="7">
    <source>
        <dbReference type="PROSITE" id="PS50850"/>
    </source>
</evidence>
<dbReference type="Proteomes" id="UP001208690">
    <property type="component" value="Unassembled WGS sequence"/>
</dbReference>
<dbReference type="PROSITE" id="PS50850">
    <property type="entry name" value="MFS"/>
    <property type="match status" value="1"/>
</dbReference>
<feature type="transmembrane region" description="Helical" evidence="6">
    <location>
        <begin position="137"/>
        <end position="154"/>
    </location>
</feature>
<feature type="transmembrane region" description="Helical" evidence="6">
    <location>
        <begin position="39"/>
        <end position="62"/>
    </location>
</feature>
<feature type="transmembrane region" description="Helical" evidence="6">
    <location>
        <begin position="69"/>
        <end position="87"/>
    </location>
</feature>
<dbReference type="PANTHER" id="PTHR23513">
    <property type="entry name" value="INTEGRAL MEMBRANE EFFLUX PROTEIN-RELATED"/>
    <property type="match status" value="1"/>
</dbReference>
<evidence type="ECO:0000256" key="2">
    <source>
        <dbReference type="ARBA" id="ARBA00022475"/>
    </source>
</evidence>
<evidence type="ECO:0000313" key="9">
    <source>
        <dbReference type="Proteomes" id="UP001208690"/>
    </source>
</evidence>
<keyword evidence="4 6" id="KW-1133">Transmembrane helix</keyword>
<feature type="transmembrane region" description="Helical" evidence="6">
    <location>
        <begin position="209"/>
        <end position="232"/>
    </location>
</feature>
<feature type="transmembrane region" description="Helical" evidence="6">
    <location>
        <begin position="12"/>
        <end position="33"/>
    </location>
</feature>
<feature type="transmembrane region" description="Helical" evidence="6">
    <location>
        <begin position="302"/>
        <end position="320"/>
    </location>
</feature>
<dbReference type="CDD" id="cd06173">
    <property type="entry name" value="MFS_MefA_like"/>
    <property type="match status" value="1"/>
</dbReference>
<evidence type="ECO:0000256" key="4">
    <source>
        <dbReference type="ARBA" id="ARBA00022989"/>
    </source>
</evidence>
<proteinExistence type="predicted"/>